<feature type="domain" description="DEAD-box RNA helicase Q" evidence="15">
    <location>
        <begin position="70"/>
        <end position="98"/>
    </location>
</feature>
<dbReference type="SMART" id="SM01123">
    <property type="entry name" value="DBP10CT"/>
    <property type="match status" value="1"/>
</dbReference>
<dbReference type="InterPro" id="IPR014014">
    <property type="entry name" value="RNA_helicase_DEAD_Q_motif"/>
</dbReference>
<dbReference type="GO" id="GO:0005829">
    <property type="term" value="C:cytosol"/>
    <property type="evidence" value="ECO:0007669"/>
    <property type="project" value="TreeGrafter"/>
</dbReference>
<dbReference type="GO" id="GO:0003723">
    <property type="term" value="F:RNA binding"/>
    <property type="evidence" value="ECO:0007669"/>
    <property type="project" value="UniProtKB-KW"/>
</dbReference>
<evidence type="ECO:0000259" key="13">
    <source>
        <dbReference type="PROSITE" id="PS51192"/>
    </source>
</evidence>
<evidence type="ECO:0000256" key="6">
    <source>
        <dbReference type="ARBA" id="ARBA00022806"/>
    </source>
</evidence>
<dbReference type="PROSITE" id="PS51194">
    <property type="entry name" value="HELICASE_CTER"/>
    <property type="match status" value="1"/>
</dbReference>
<evidence type="ECO:0000256" key="3">
    <source>
        <dbReference type="ARBA" id="ARBA00012552"/>
    </source>
</evidence>
<dbReference type="CDD" id="cd18787">
    <property type="entry name" value="SF2_C_DEAD"/>
    <property type="match status" value="1"/>
</dbReference>
<dbReference type="GO" id="GO:0005524">
    <property type="term" value="F:ATP binding"/>
    <property type="evidence" value="ECO:0007669"/>
    <property type="project" value="UniProtKB-KW"/>
</dbReference>
<name>A0AAE1A9G7_9GAST</name>
<feature type="domain" description="Helicase ATP-binding" evidence="13">
    <location>
        <begin position="101"/>
        <end position="272"/>
    </location>
</feature>
<comment type="catalytic activity">
    <reaction evidence="10">
        <text>ATP + H2O = ADP + phosphate + H(+)</text>
        <dbReference type="Rhea" id="RHEA:13065"/>
        <dbReference type="ChEBI" id="CHEBI:15377"/>
        <dbReference type="ChEBI" id="CHEBI:15378"/>
        <dbReference type="ChEBI" id="CHEBI:30616"/>
        <dbReference type="ChEBI" id="CHEBI:43474"/>
        <dbReference type="ChEBI" id="CHEBI:456216"/>
        <dbReference type="EC" id="3.6.4.13"/>
    </reaction>
</comment>
<evidence type="ECO:0000256" key="10">
    <source>
        <dbReference type="ARBA" id="ARBA00047984"/>
    </source>
</evidence>
<dbReference type="EMBL" id="JAWDGP010002483">
    <property type="protein sequence ID" value="KAK3782891.1"/>
    <property type="molecule type" value="Genomic_DNA"/>
</dbReference>
<feature type="domain" description="Helicase C-terminal" evidence="14">
    <location>
        <begin position="303"/>
        <end position="445"/>
    </location>
</feature>
<evidence type="ECO:0000313" key="16">
    <source>
        <dbReference type="EMBL" id="KAK3782891.1"/>
    </source>
</evidence>
<dbReference type="InterPro" id="IPR001650">
    <property type="entry name" value="Helicase_C-like"/>
</dbReference>
<evidence type="ECO:0000313" key="17">
    <source>
        <dbReference type="Proteomes" id="UP001283361"/>
    </source>
</evidence>
<dbReference type="InterPro" id="IPR000629">
    <property type="entry name" value="RNA-helicase_DEAD-box_CS"/>
</dbReference>
<keyword evidence="9" id="KW-0539">Nucleus</keyword>
<dbReference type="Pfam" id="PF00270">
    <property type="entry name" value="DEAD"/>
    <property type="match status" value="1"/>
</dbReference>
<dbReference type="InterPro" id="IPR011545">
    <property type="entry name" value="DEAD/DEAH_box_helicase_dom"/>
</dbReference>
<keyword evidence="7" id="KW-0067">ATP-binding</keyword>
<dbReference type="EC" id="3.6.4.13" evidence="3"/>
<reference evidence="16" key="1">
    <citation type="journal article" date="2023" name="G3 (Bethesda)">
        <title>A reference genome for the long-term kleptoplast-retaining sea slug Elysia crispata morphotype clarki.</title>
        <authorList>
            <person name="Eastman K.E."/>
            <person name="Pendleton A.L."/>
            <person name="Shaikh M.A."/>
            <person name="Suttiyut T."/>
            <person name="Ogas R."/>
            <person name="Tomko P."/>
            <person name="Gavelis G."/>
            <person name="Widhalm J.R."/>
            <person name="Wisecaver J.H."/>
        </authorList>
    </citation>
    <scope>NUCLEOTIDE SEQUENCE</scope>
    <source>
        <strain evidence="16">ECLA1</strain>
    </source>
</reference>
<feature type="region of interest" description="Disordered" evidence="12">
    <location>
        <begin position="1"/>
        <end position="37"/>
    </location>
</feature>
<proteinExistence type="inferred from homology"/>
<evidence type="ECO:0000256" key="9">
    <source>
        <dbReference type="ARBA" id="ARBA00023242"/>
    </source>
</evidence>
<dbReference type="InterPro" id="IPR050079">
    <property type="entry name" value="DEAD_box_RNA_helicase"/>
</dbReference>
<keyword evidence="5" id="KW-0378">Hydrolase</keyword>
<feature type="region of interest" description="Disordered" evidence="12">
    <location>
        <begin position="835"/>
        <end position="956"/>
    </location>
</feature>
<dbReference type="SMART" id="SM00490">
    <property type="entry name" value="HELICc"/>
    <property type="match status" value="1"/>
</dbReference>
<sequence>MGRRKWKAKKLEKKEKAQALQNYKGNSSPEKKHTDFIVKDAKVDDDNNSEDEIASARKVAAQKIKGKKSGGFQSMGLAHAVLKGVLRRGYKVPTPIQRKTIPVILEGKDVVAMARTGSGKTAAFLIPMFERLRSHSSQGARAIIMAPTRELATQTLKFAKEIGKFTGLKAAVVLGGDRMDDQFAALHDKPDVIIATPGRFLHVLVEMEMNLKTVEYIVFDEADRLFEMGFADQLQEIITRLPDSRQTLLFSATLPKSLVEFARAGLTDPVLIRLDVDAKLSENLRMSFLSCRDSDKCALLLYLLKHVIKDTEQTVVFAATKHHVEFLNMLLTACGLSVTYIYSSLDQTARKINAARFSLGKVKVLLVTDLAARGIDVPLLDNVINFHFPAKPKLFVHRVGRAARAGRTGVAYSLVSPDEMAHFVDLHLFLGRPVKLVPLVGDLKGDEDGCLGEVPQSILDDEEAEVTQMIRDSVDLTSMVKVCRNAFIKYSKSRPAAAPESVKRVKKLTEDGFKLGMHPMFKSIETDEQGVRLEMLNALKQYKPKTTIFEINSTSKKPGLAVMKAKREQHEAILINNDARRKEREEGSGASSLSSFASSLLPSSFKSQHKKSKKADEDDIEAAFGEIVSTKASQRKKKEKLDFTGHEDTKDKENFIHYRPSDFASEKGLSINGNFEREAASAVLDFTNVDDEPDNKKKRKWDRKRKRYVTEQTQDPSKKKIKTESGNWIQASYKSSAYPYPHWLQLFRLYILFLNAKFRIEYWFQFKVRSKARCGLIKCLTFGPRRLLSADSDYISSCGLRPIFFYTFLFEEITFLNLATYQDWKSRTKFAEHEETYNEGNDSDGQIAESSRSNKKHKSRSQNVNPDGGKFTVAGMHNRRWHTKGMENSRGQSSKQKFKRGGRSGMGLKSSEQILKSRRQKAKVQNFQKYREGVRAKRKGKDGGGGNKKGQRGKKR</sequence>
<feature type="compositionally biased region" description="Basic and acidic residues" evidence="12">
    <location>
        <begin position="578"/>
        <end position="587"/>
    </location>
</feature>
<dbReference type="GO" id="GO:0005730">
    <property type="term" value="C:nucleolus"/>
    <property type="evidence" value="ECO:0007669"/>
    <property type="project" value="UniProtKB-SubCell"/>
</dbReference>
<dbReference type="SUPFAM" id="SSF52540">
    <property type="entry name" value="P-loop containing nucleoside triphosphate hydrolases"/>
    <property type="match status" value="2"/>
</dbReference>
<keyword evidence="8" id="KW-0694">RNA-binding</keyword>
<dbReference type="Proteomes" id="UP001283361">
    <property type="component" value="Unassembled WGS sequence"/>
</dbReference>
<dbReference type="Pfam" id="PF08147">
    <property type="entry name" value="DBP10CT"/>
    <property type="match status" value="1"/>
</dbReference>
<dbReference type="GO" id="GO:0003724">
    <property type="term" value="F:RNA helicase activity"/>
    <property type="evidence" value="ECO:0007669"/>
    <property type="project" value="UniProtKB-EC"/>
</dbReference>
<evidence type="ECO:0000256" key="8">
    <source>
        <dbReference type="ARBA" id="ARBA00022884"/>
    </source>
</evidence>
<dbReference type="PROSITE" id="PS51192">
    <property type="entry name" value="HELICASE_ATP_BIND_1"/>
    <property type="match status" value="1"/>
</dbReference>
<dbReference type="InterPro" id="IPR012541">
    <property type="entry name" value="DBP10_C"/>
</dbReference>
<comment type="subcellular location">
    <subcellularLocation>
        <location evidence="1">Nucleus</location>
        <location evidence="1">Nucleolus</location>
    </subcellularLocation>
</comment>
<dbReference type="InterPro" id="IPR027417">
    <property type="entry name" value="P-loop_NTPase"/>
</dbReference>
<dbReference type="PANTHER" id="PTHR47959:SF8">
    <property type="entry name" value="RNA HELICASE"/>
    <property type="match status" value="1"/>
</dbReference>
<dbReference type="InterPro" id="IPR014001">
    <property type="entry name" value="Helicase_ATP-bd"/>
</dbReference>
<dbReference type="Pfam" id="PF00271">
    <property type="entry name" value="Helicase_C"/>
    <property type="match status" value="1"/>
</dbReference>
<evidence type="ECO:0000259" key="14">
    <source>
        <dbReference type="PROSITE" id="PS51194"/>
    </source>
</evidence>
<comment type="caution">
    <text evidence="16">The sequence shown here is derived from an EMBL/GenBank/DDBJ whole genome shotgun (WGS) entry which is preliminary data.</text>
</comment>
<dbReference type="FunFam" id="3.40.50.300:FF:000865">
    <property type="entry name" value="ATP-dependent RNA helicase DDX54"/>
    <property type="match status" value="1"/>
</dbReference>
<dbReference type="Gene3D" id="3.40.50.300">
    <property type="entry name" value="P-loop containing nucleotide triphosphate hydrolases"/>
    <property type="match status" value="2"/>
</dbReference>
<dbReference type="CDD" id="cd17959">
    <property type="entry name" value="DEADc_DDX54"/>
    <property type="match status" value="1"/>
</dbReference>
<feature type="region of interest" description="Disordered" evidence="12">
    <location>
        <begin position="575"/>
        <end position="596"/>
    </location>
</feature>
<feature type="short sequence motif" description="Q motif" evidence="11">
    <location>
        <begin position="70"/>
        <end position="98"/>
    </location>
</feature>
<dbReference type="GO" id="GO:0016787">
    <property type="term" value="F:hydrolase activity"/>
    <property type="evidence" value="ECO:0007669"/>
    <property type="project" value="UniProtKB-KW"/>
</dbReference>
<evidence type="ECO:0000256" key="12">
    <source>
        <dbReference type="SAM" id="MobiDB-lite"/>
    </source>
</evidence>
<feature type="compositionally biased region" description="Basic residues" evidence="12">
    <location>
        <begin position="696"/>
        <end position="707"/>
    </location>
</feature>
<gene>
    <name evidence="16" type="ORF">RRG08_002520</name>
</gene>
<organism evidence="16 17">
    <name type="scientific">Elysia crispata</name>
    <name type="common">lettuce slug</name>
    <dbReference type="NCBI Taxonomy" id="231223"/>
    <lineage>
        <taxon>Eukaryota</taxon>
        <taxon>Metazoa</taxon>
        <taxon>Spiralia</taxon>
        <taxon>Lophotrochozoa</taxon>
        <taxon>Mollusca</taxon>
        <taxon>Gastropoda</taxon>
        <taxon>Heterobranchia</taxon>
        <taxon>Euthyneura</taxon>
        <taxon>Panpulmonata</taxon>
        <taxon>Sacoglossa</taxon>
        <taxon>Placobranchoidea</taxon>
        <taxon>Plakobranchidae</taxon>
        <taxon>Elysia</taxon>
    </lineage>
</organism>
<comment type="similarity">
    <text evidence="2">Belongs to the DEAD box helicase family. DDX54/DBP10 subfamily.</text>
</comment>
<protein>
    <recommendedName>
        <fullName evidence="3">RNA helicase</fullName>
        <ecNumber evidence="3">3.6.4.13</ecNumber>
    </recommendedName>
</protein>
<dbReference type="AlphaFoldDB" id="A0AAE1A9G7"/>
<keyword evidence="6" id="KW-0347">Helicase</keyword>
<dbReference type="PROSITE" id="PS51195">
    <property type="entry name" value="Q_MOTIF"/>
    <property type="match status" value="1"/>
</dbReference>
<evidence type="ECO:0000259" key="15">
    <source>
        <dbReference type="PROSITE" id="PS51195"/>
    </source>
</evidence>
<evidence type="ECO:0000256" key="2">
    <source>
        <dbReference type="ARBA" id="ARBA00010379"/>
    </source>
</evidence>
<keyword evidence="4" id="KW-0547">Nucleotide-binding</keyword>
<feature type="compositionally biased region" description="Basic residues" evidence="12">
    <location>
        <begin position="1"/>
        <end position="11"/>
    </location>
</feature>
<evidence type="ECO:0000256" key="11">
    <source>
        <dbReference type="PROSITE-ProRule" id="PRU00552"/>
    </source>
</evidence>
<dbReference type="SMART" id="SM00487">
    <property type="entry name" value="DEXDc"/>
    <property type="match status" value="1"/>
</dbReference>
<dbReference type="InterPro" id="IPR033517">
    <property type="entry name" value="DDX54/DBP10_DEAD-box_helicase"/>
</dbReference>
<keyword evidence="17" id="KW-1185">Reference proteome</keyword>
<evidence type="ECO:0000256" key="4">
    <source>
        <dbReference type="ARBA" id="ARBA00022741"/>
    </source>
</evidence>
<feature type="region of interest" description="Disordered" evidence="12">
    <location>
        <begin position="692"/>
        <end position="721"/>
    </location>
</feature>
<accession>A0AAE1A9G7</accession>
<evidence type="ECO:0000256" key="5">
    <source>
        <dbReference type="ARBA" id="ARBA00022801"/>
    </source>
</evidence>
<evidence type="ECO:0000256" key="7">
    <source>
        <dbReference type="ARBA" id="ARBA00022840"/>
    </source>
</evidence>
<dbReference type="PROSITE" id="PS00039">
    <property type="entry name" value="DEAD_ATP_HELICASE"/>
    <property type="match status" value="1"/>
</dbReference>
<dbReference type="PANTHER" id="PTHR47959">
    <property type="entry name" value="ATP-DEPENDENT RNA HELICASE RHLE-RELATED"/>
    <property type="match status" value="1"/>
</dbReference>
<evidence type="ECO:0000256" key="1">
    <source>
        <dbReference type="ARBA" id="ARBA00004604"/>
    </source>
</evidence>